<keyword evidence="1" id="KW-1133">Transmembrane helix</keyword>
<accession>A0A2X2Y1P0</accession>
<name>A0A2X2Y1P0_CLOPF</name>
<dbReference type="AlphaFoldDB" id="A0A2X2Y1P0"/>
<keyword evidence="1" id="KW-0812">Transmembrane</keyword>
<reference evidence="2 3" key="1">
    <citation type="submission" date="2018-06" db="EMBL/GenBank/DDBJ databases">
        <authorList>
            <consortium name="Pathogen Informatics"/>
            <person name="Doyle S."/>
        </authorList>
    </citation>
    <scope>NUCLEOTIDE SEQUENCE [LARGE SCALE GENOMIC DNA]</scope>
    <source>
        <strain evidence="2 3">NCTC10719</strain>
    </source>
</reference>
<gene>
    <name evidence="2" type="ORF">NCTC10719_00661</name>
</gene>
<feature type="transmembrane region" description="Helical" evidence="1">
    <location>
        <begin position="6"/>
        <end position="24"/>
    </location>
</feature>
<evidence type="ECO:0000313" key="3">
    <source>
        <dbReference type="Proteomes" id="UP000249986"/>
    </source>
</evidence>
<keyword evidence="1" id="KW-0472">Membrane</keyword>
<evidence type="ECO:0000313" key="2">
    <source>
        <dbReference type="EMBL" id="SQB58064.1"/>
    </source>
</evidence>
<protein>
    <recommendedName>
        <fullName evidence="4">Conjugative transposon protein TcpC</fullName>
    </recommendedName>
</protein>
<dbReference type="Proteomes" id="UP000249986">
    <property type="component" value="Unassembled WGS sequence"/>
</dbReference>
<evidence type="ECO:0000256" key="1">
    <source>
        <dbReference type="SAM" id="Phobius"/>
    </source>
</evidence>
<dbReference type="RefSeq" id="WP_111926100.1">
    <property type="nucleotide sequence ID" value="NZ_CATNYG010000073.1"/>
</dbReference>
<evidence type="ECO:0008006" key="4">
    <source>
        <dbReference type="Google" id="ProtNLM"/>
    </source>
</evidence>
<sequence>MKKKIIIGTVCAVCVTIGIGAIIVRNSKKKELEKKPYLEEKYVNDEANKLNDNQEKRKALGKKNNVAGHDVWQDKYDVSKKAYFDLSEKEVIVTRDMGIEFINDVRPYTNKGGYEDKLEDMKSLTTEALGNMLYDQLSGLQPAPTEGFRKLEVKEVKPVQYERQKDGTLLWEYDTVEDIINFNDRVVSTQRVTVNLLFMKVNGEWKIAEYTFS</sequence>
<proteinExistence type="predicted"/>
<organism evidence="2 3">
    <name type="scientific">Clostridium perfringens</name>
    <dbReference type="NCBI Taxonomy" id="1502"/>
    <lineage>
        <taxon>Bacteria</taxon>
        <taxon>Bacillati</taxon>
        <taxon>Bacillota</taxon>
        <taxon>Clostridia</taxon>
        <taxon>Eubacteriales</taxon>
        <taxon>Clostridiaceae</taxon>
        <taxon>Clostridium</taxon>
    </lineage>
</organism>
<dbReference type="EMBL" id="UAWG01000001">
    <property type="protein sequence ID" value="SQB58064.1"/>
    <property type="molecule type" value="Genomic_DNA"/>
</dbReference>